<reference evidence="2 3" key="1">
    <citation type="submission" date="2021-01" db="EMBL/GenBank/DDBJ databases">
        <title>Whole genome shotgun sequence of Actinoplanes humidus NBRC 14915.</title>
        <authorList>
            <person name="Komaki H."/>
            <person name="Tamura T."/>
        </authorList>
    </citation>
    <scope>NUCLEOTIDE SEQUENCE [LARGE SCALE GENOMIC DNA]</scope>
    <source>
        <strain evidence="2 3">NBRC 14915</strain>
    </source>
</reference>
<evidence type="ECO:0000313" key="3">
    <source>
        <dbReference type="Proteomes" id="UP000603200"/>
    </source>
</evidence>
<accession>A0ABQ3ZPE5</accession>
<name>A0ABQ3ZPE5_9ACTN</name>
<evidence type="ECO:0000313" key="2">
    <source>
        <dbReference type="EMBL" id="GIE20450.1"/>
    </source>
</evidence>
<dbReference type="Proteomes" id="UP000603200">
    <property type="component" value="Unassembled WGS sequence"/>
</dbReference>
<proteinExistence type="predicted"/>
<dbReference type="EMBL" id="BOMN01000041">
    <property type="protein sequence ID" value="GIE20450.1"/>
    <property type="molecule type" value="Genomic_DNA"/>
</dbReference>
<comment type="caution">
    <text evidence="2">The sequence shown here is derived from an EMBL/GenBank/DDBJ whole genome shotgun (WGS) entry which is preliminary data.</text>
</comment>
<sequence length="325" mass="35715">MMSFEDAVAVIERSDSFLELLSDPLLAGVERGRAYKMMVKIVHPDAAPAGRGGSATRAAAKLSVLWEQDRSLTTKRATYRIGASVASGDLADLIALDDDKLLKLPRSAGDNDLMRAESRALETLARDGDPRYRAYAPRLIESFTHQDNVGTRRSAAILRRLDGFVPLTGLTGRLDPRDVAWMWRRLLTGLGWAHRAGLVHGAVLPEHVLIHPGEHGVVLVDWCYSVTAGGTVPAVVARHRSAYPPEVLAKQPATAATDIFMATGLMLRLIQDPPAAMRRFAAGCRYDAPRMRPQDAWHLLAELDELLEDLYGPRRFRPFALPASV</sequence>
<dbReference type="SUPFAM" id="SSF56112">
    <property type="entry name" value="Protein kinase-like (PK-like)"/>
    <property type="match status" value="1"/>
</dbReference>
<gene>
    <name evidence="2" type="ORF">Ahu01nite_035520</name>
</gene>
<dbReference type="InterPro" id="IPR000719">
    <property type="entry name" value="Prot_kinase_dom"/>
</dbReference>
<protein>
    <recommendedName>
        <fullName evidence="1">Protein kinase domain-containing protein</fullName>
    </recommendedName>
</protein>
<organism evidence="2 3">
    <name type="scientific">Winogradskya humida</name>
    <dbReference type="NCBI Taxonomy" id="113566"/>
    <lineage>
        <taxon>Bacteria</taxon>
        <taxon>Bacillati</taxon>
        <taxon>Actinomycetota</taxon>
        <taxon>Actinomycetes</taxon>
        <taxon>Micromonosporales</taxon>
        <taxon>Micromonosporaceae</taxon>
        <taxon>Winogradskya</taxon>
    </lineage>
</organism>
<dbReference type="PROSITE" id="PS50011">
    <property type="entry name" value="PROTEIN_KINASE_DOM"/>
    <property type="match status" value="1"/>
</dbReference>
<dbReference type="InterPro" id="IPR011009">
    <property type="entry name" value="Kinase-like_dom_sf"/>
</dbReference>
<keyword evidence="3" id="KW-1185">Reference proteome</keyword>
<dbReference type="RefSeq" id="WP_203837618.1">
    <property type="nucleotide sequence ID" value="NZ_BAAATV010000008.1"/>
</dbReference>
<dbReference type="Gene3D" id="1.10.510.10">
    <property type="entry name" value="Transferase(Phosphotransferase) domain 1"/>
    <property type="match status" value="1"/>
</dbReference>
<evidence type="ECO:0000259" key="1">
    <source>
        <dbReference type="PROSITE" id="PS50011"/>
    </source>
</evidence>
<feature type="domain" description="Protein kinase" evidence="1">
    <location>
        <begin position="79"/>
        <end position="325"/>
    </location>
</feature>